<keyword evidence="4" id="KW-1133">Transmembrane helix</keyword>
<dbReference type="SUPFAM" id="SSF48726">
    <property type="entry name" value="Immunoglobulin"/>
    <property type="match status" value="3"/>
</dbReference>
<name>A0ABY7FFR9_MYAAR</name>
<dbReference type="InterPro" id="IPR050958">
    <property type="entry name" value="Cell_Adh-Cytoskel_Orgn"/>
</dbReference>
<dbReference type="InterPro" id="IPR003598">
    <property type="entry name" value="Ig_sub2"/>
</dbReference>
<dbReference type="Gene3D" id="2.60.40.10">
    <property type="entry name" value="Immunoglobulins"/>
    <property type="match status" value="3"/>
</dbReference>
<dbReference type="InterPro" id="IPR036179">
    <property type="entry name" value="Ig-like_dom_sf"/>
</dbReference>
<feature type="domain" description="Ig-like" evidence="5">
    <location>
        <begin position="108"/>
        <end position="189"/>
    </location>
</feature>
<dbReference type="Pfam" id="PF13927">
    <property type="entry name" value="Ig_3"/>
    <property type="match status" value="1"/>
</dbReference>
<feature type="transmembrane region" description="Helical" evidence="4">
    <location>
        <begin position="434"/>
        <end position="460"/>
    </location>
</feature>
<evidence type="ECO:0000256" key="1">
    <source>
        <dbReference type="ARBA" id="ARBA00022729"/>
    </source>
</evidence>
<evidence type="ECO:0000256" key="2">
    <source>
        <dbReference type="ARBA" id="ARBA00023157"/>
    </source>
</evidence>
<dbReference type="InterPro" id="IPR013783">
    <property type="entry name" value="Ig-like_fold"/>
</dbReference>
<dbReference type="SMART" id="SM00409">
    <property type="entry name" value="IG"/>
    <property type="match status" value="3"/>
</dbReference>
<dbReference type="PANTHER" id="PTHR45080">
    <property type="entry name" value="CONTACTIN 5"/>
    <property type="match status" value="1"/>
</dbReference>
<evidence type="ECO:0000256" key="4">
    <source>
        <dbReference type="SAM" id="Phobius"/>
    </source>
</evidence>
<dbReference type="PROSITE" id="PS50835">
    <property type="entry name" value="IG_LIKE"/>
    <property type="match status" value="2"/>
</dbReference>
<dbReference type="Proteomes" id="UP001164746">
    <property type="component" value="Chromosome 12"/>
</dbReference>
<evidence type="ECO:0000256" key="3">
    <source>
        <dbReference type="SAM" id="MobiDB-lite"/>
    </source>
</evidence>
<accession>A0ABY7FFR9</accession>
<keyword evidence="7" id="KW-1185">Reference proteome</keyword>
<reference evidence="6" key="1">
    <citation type="submission" date="2022-11" db="EMBL/GenBank/DDBJ databases">
        <title>Centuries of genome instability and evolution in soft-shell clam transmissible cancer (bioRxiv).</title>
        <authorList>
            <person name="Hart S.F.M."/>
            <person name="Yonemitsu M.A."/>
            <person name="Giersch R.M."/>
            <person name="Beal B.F."/>
            <person name="Arriagada G."/>
            <person name="Davis B.W."/>
            <person name="Ostrander E.A."/>
            <person name="Goff S.P."/>
            <person name="Metzger M.J."/>
        </authorList>
    </citation>
    <scope>NUCLEOTIDE SEQUENCE</scope>
    <source>
        <strain evidence="6">MELC-2E11</strain>
        <tissue evidence="6">Siphon/mantle</tissue>
    </source>
</reference>
<keyword evidence="4" id="KW-0472">Membrane</keyword>
<dbReference type="PANTHER" id="PTHR45080:SF8">
    <property type="entry name" value="IG-LIKE DOMAIN-CONTAINING PROTEIN"/>
    <property type="match status" value="1"/>
</dbReference>
<dbReference type="InterPro" id="IPR007110">
    <property type="entry name" value="Ig-like_dom"/>
</dbReference>
<keyword evidence="2" id="KW-1015">Disulfide bond</keyword>
<dbReference type="InterPro" id="IPR003599">
    <property type="entry name" value="Ig_sub"/>
</dbReference>
<proteinExistence type="predicted"/>
<sequence length="564" mass="60852">MAQEEMFEMESSLTVCTLHIEASVARSLVVAELGLGGGFLATVLALVEGRVALVAESPPTLRASYTRGMGGQVLHQGRPAAVRLSTQTAAVPGWGGRGEVTILVNGNDVATVLPYQVRLLEGGALHVQCIPSAGARYVSWKIRPGTSGAQTVYNRFLNITEVRPHDAGTYTCQVATYSNSTTVLSVVFTLEVLYLHAPVISGGTEMFEEEEVRLECRVDAFPEPIYQWRNENGIPLQTGRSLQTVTTAGEIYPLSGGFAIDYKCVVSATLVPSFGQAIGIEHEAIKTITVYKRVRIGGFSNSGRLFSVEDGGNVNITCLATGSPPPFFRWELVATGAVVEQGQNLVIDHITKKMQGEYRCRALNSIPLNNGSILETNAFAIVNIDVYTPLNGDTSGKLDTSCNETNQGPVTTTLPDSSDTDARCDCHDYDPLPIIIIASVGWASCLVVTIILIVCILQLLRRRNTSDKQNKHVVEQTLSGTNNSTYLRPMPEIPCQTLRPPDGVQRRQDASFSLSTTGTYLEPIDVDWGSNSGETDGYVSTGARVSEDGYTSPSPGVSYLHPVR</sequence>
<feature type="region of interest" description="Disordered" evidence="3">
    <location>
        <begin position="539"/>
        <end position="564"/>
    </location>
</feature>
<keyword evidence="4" id="KW-0812">Transmembrane</keyword>
<evidence type="ECO:0000313" key="6">
    <source>
        <dbReference type="EMBL" id="WAR20910.1"/>
    </source>
</evidence>
<dbReference type="SMART" id="SM00408">
    <property type="entry name" value="IGc2"/>
    <property type="match status" value="2"/>
</dbReference>
<protein>
    <submittedName>
        <fullName evidence="6">NRG-like protein</fullName>
    </submittedName>
</protein>
<dbReference type="EMBL" id="CP111023">
    <property type="protein sequence ID" value="WAR20910.1"/>
    <property type="molecule type" value="Genomic_DNA"/>
</dbReference>
<organism evidence="6 7">
    <name type="scientific">Mya arenaria</name>
    <name type="common">Soft-shell clam</name>
    <dbReference type="NCBI Taxonomy" id="6604"/>
    <lineage>
        <taxon>Eukaryota</taxon>
        <taxon>Metazoa</taxon>
        <taxon>Spiralia</taxon>
        <taxon>Lophotrochozoa</taxon>
        <taxon>Mollusca</taxon>
        <taxon>Bivalvia</taxon>
        <taxon>Autobranchia</taxon>
        <taxon>Heteroconchia</taxon>
        <taxon>Euheterodonta</taxon>
        <taxon>Imparidentia</taxon>
        <taxon>Neoheterodontei</taxon>
        <taxon>Myida</taxon>
        <taxon>Myoidea</taxon>
        <taxon>Myidae</taxon>
        <taxon>Mya</taxon>
    </lineage>
</organism>
<keyword evidence="1" id="KW-0732">Signal</keyword>
<gene>
    <name evidence="6" type="ORF">MAR_014884</name>
</gene>
<feature type="domain" description="Ig-like" evidence="5">
    <location>
        <begin position="272"/>
        <end position="380"/>
    </location>
</feature>
<evidence type="ECO:0000259" key="5">
    <source>
        <dbReference type="PROSITE" id="PS50835"/>
    </source>
</evidence>
<evidence type="ECO:0000313" key="7">
    <source>
        <dbReference type="Proteomes" id="UP001164746"/>
    </source>
</evidence>